<organism evidence="1 2">
    <name type="scientific">Hornefia porci</name>
    <dbReference type="NCBI Taxonomy" id="2652292"/>
    <lineage>
        <taxon>Bacteria</taxon>
        <taxon>Bacillati</taxon>
        <taxon>Bacillota</taxon>
        <taxon>Clostridia</taxon>
        <taxon>Peptostreptococcales</taxon>
        <taxon>Anaerovoracaceae</taxon>
        <taxon>Hornefia</taxon>
    </lineage>
</organism>
<keyword evidence="2" id="KW-1185">Reference proteome</keyword>
<dbReference type="OrthoDB" id="2573403at2"/>
<dbReference type="EMBL" id="MJIE01000001">
    <property type="protein sequence ID" value="OLR56629.1"/>
    <property type="molecule type" value="Genomic_DNA"/>
</dbReference>
<comment type="caution">
    <text evidence="1">The sequence shown here is derived from an EMBL/GenBank/DDBJ whole genome shotgun (WGS) entry which is preliminary data.</text>
</comment>
<evidence type="ECO:0000313" key="1">
    <source>
        <dbReference type="EMBL" id="OLR56629.1"/>
    </source>
</evidence>
<reference evidence="1 2" key="1">
    <citation type="journal article" date="2016" name="Appl. Environ. Microbiol.">
        <title>Function and Phylogeny of Bacterial Butyryl Coenzyme A:Acetate Transferases and Their Diversity in the Proximal Colon of Swine.</title>
        <authorList>
            <person name="Trachsel J."/>
            <person name="Bayles D.O."/>
            <person name="Looft T."/>
            <person name="Levine U.Y."/>
            <person name="Allen H.K."/>
        </authorList>
    </citation>
    <scope>NUCLEOTIDE SEQUENCE [LARGE SCALE GENOMIC DNA]</scope>
    <source>
        <strain evidence="1 2">68-3-10</strain>
    </source>
</reference>
<dbReference type="RefSeq" id="WP_075714400.1">
    <property type="nucleotide sequence ID" value="NZ_MJIE01000001.1"/>
</dbReference>
<dbReference type="AlphaFoldDB" id="A0A1Q9JK97"/>
<dbReference type="STRING" id="1261640.BHK98_11440"/>
<sequence>MKVEYSYYGDMPSLIIKGTDFVKALKDREELNLLEIAVDGFCAKFSVVSHFDERVNDAIKLWLDKTGNVIYTIKERWLGRTLMDSWCEVYVLNGTRLVEVVFSDDNGRNFTLRDTKEAGIDD</sequence>
<evidence type="ECO:0000313" key="2">
    <source>
        <dbReference type="Proteomes" id="UP000187404"/>
    </source>
</evidence>
<proteinExistence type="predicted"/>
<dbReference type="Proteomes" id="UP000187404">
    <property type="component" value="Unassembled WGS sequence"/>
</dbReference>
<accession>A0A1Q9JK97</accession>
<name>A0A1Q9JK97_9FIRM</name>
<protein>
    <submittedName>
        <fullName evidence="1">Uncharacterized protein</fullName>
    </submittedName>
</protein>
<gene>
    <name evidence="1" type="ORF">BHK98_11440</name>
</gene>